<feature type="compositionally biased region" description="Low complexity" evidence="2">
    <location>
        <begin position="379"/>
        <end position="398"/>
    </location>
</feature>
<dbReference type="OrthoDB" id="5103688at2759"/>
<dbReference type="VEuPathDB" id="FungiDB:FOMG_01700"/>
<evidence type="ECO:0000313" key="4">
    <source>
        <dbReference type="Proteomes" id="UP000219369"/>
    </source>
</evidence>
<proteinExistence type="predicted"/>
<dbReference type="VEuPathDB" id="FungiDB:FOC1_g10016235"/>
<keyword evidence="1" id="KW-0175">Coiled coil</keyword>
<dbReference type="VEuPathDB" id="FungiDB:FOIG_01481"/>
<protein>
    <submittedName>
        <fullName evidence="3">Uncharacterized protein</fullName>
    </submittedName>
</protein>
<name>A0A2H3SVH3_FUSOX</name>
<dbReference type="VEuPathDB" id="FungiDB:FOXG_00927"/>
<feature type="region of interest" description="Disordered" evidence="2">
    <location>
        <begin position="87"/>
        <end position="128"/>
    </location>
</feature>
<feature type="compositionally biased region" description="Polar residues" evidence="2">
    <location>
        <begin position="87"/>
        <end position="127"/>
    </location>
</feature>
<feature type="region of interest" description="Disordered" evidence="2">
    <location>
        <begin position="1"/>
        <end position="20"/>
    </location>
</feature>
<dbReference type="AlphaFoldDB" id="A0A2H3SVH3"/>
<feature type="coiled-coil region" evidence="1">
    <location>
        <begin position="319"/>
        <end position="353"/>
    </location>
</feature>
<feature type="region of interest" description="Disordered" evidence="2">
    <location>
        <begin position="379"/>
        <end position="484"/>
    </location>
</feature>
<dbReference type="EMBL" id="FMJY01000002">
    <property type="protein sequence ID" value="SCO79209.1"/>
    <property type="molecule type" value="Genomic_DNA"/>
</dbReference>
<dbReference type="Proteomes" id="UP000219369">
    <property type="component" value="Unassembled WGS sequence"/>
</dbReference>
<sequence>MGEHTGKSSGAQQGTELLIESSGKAMNQAAPIPPARFRWDKLRPETMTVSDYYKIPKVALDGFALLSGDTASSLLLKARQNEERLNADNTIRITTESDGDSNDSAQQDGYNQEKQSGQGAATVAEQNADSDVEEFMTGGFNYCYWRAAKRPGNQWSRNDAMLALQAEFWKKNPGNRREDFDIEKCQIQEDHPALEKYHELAKLINQYYDDIDKDEVKGHTNKSKSERIRAVENKVWRAYLAYEHNGFGMSEMIMDRFVHPYGHGNSAILGYTQSMGILSELDIMHGHKNDRQITSRDFDSLISGLKGMTENLGAVQERISNLLSAFASIEKQLQELQKSCLALHEQVDKLKTTVNQGNQGVANYKASYGGRKAPIAKPVSVSKASNSGGSSNKAASKVTNAKSNTVPKAPGASASCKANVAKSGTGFKSIKVKPNGIPKAVAGMEKKRPRPEDSNEASGSKKQKTTRLSSPLKDWIKVENESDA</sequence>
<gene>
    <name evidence="3" type="ORF">FRV6_03422</name>
</gene>
<dbReference type="VEuPathDB" id="FungiDB:FOIG_01480"/>
<accession>A0A2H3SVH3</accession>
<feature type="compositionally biased region" description="Basic and acidic residues" evidence="2">
    <location>
        <begin position="444"/>
        <end position="453"/>
    </location>
</feature>
<dbReference type="VEuPathDB" id="FungiDB:FOZG_01689"/>
<reference evidence="4" key="1">
    <citation type="submission" date="2016-09" db="EMBL/GenBank/DDBJ databases">
        <authorList>
            <person name="Guldener U."/>
        </authorList>
    </citation>
    <scope>NUCLEOTIDE SEQUENCE [LARGE SCALE GENOMIC DNA]</scope>
    <source>
        <strain evidence="4">V64-1</strain>
    </source>
</reference>
<feature type="compositionally biased region" description="Basic and acidic residues" evidence="2">
    <location>
        <begin position="474"/>
        <end position="484"/>
    </location>
</feature>
<evidence type="ECO:0000313" key="3">
    <source>
        <dbReference type="EMBL" id="SCO79209.1"/>
    </source>
</evidence>
<evidence type="ECO:0000256" key="2">
    <source>
        <dbReference type="SAM" id="MobiDB-lite"/>
    </source>
</evidence>
<organism evidence="3 4">
    <name type="scientific">Fusarium oxysporum</name>
    <name type="common">Fusarium vascular wilt</name>
    <dbReference type="NCBI Taxonomy" id="5507"/>
    <lineage>
        <taxon>Eukaryota</taxon>
        <taxon>Fungi</taxon>
        <taxon>Dikarya</taxon>
        <taxon>Ascomycota</taxon>
        <taxon>Pezizomycotina</taxon>
        <taxon>Sordariomycetes</taxon>
        <taxon>Hypocreomycetidae</taxon>
        <taxon>Hypocreales</taxon>
        <taxon>Nectriaceae</taxon>
        <taxon>Fusarium</taxon>
        <taxon>Fusarium oxysporum species complex</taxon>
    </lineage>
</organism>
<evidence type="ECO:0000256" key="1">
    <source>
        <dbReference type="SAM" id="Coils"/>
    </source>
</evidence>